<dbReference type="Gene3D" id="3.30.1370.10">
    <property type="entry name" value="K Homology domain, type 1"/>
    <property type="match status" value="1"/>
</dbReference>
<dbReference type="Proteomes" id="UP000604046">
    <property type="component" value="Unassembled WGS sequence"/>
</dbReference>
<evidence type="ECO:0000259" key="3">
    <source>
        <dbReference type="Pfam" id="PF00013"/>
    </source>
</evidence>
<reference evidence="4" key="1">
    <citation type="submission" date="2021-02" db="EMBL/GenBank/DDBJ databases">
        <authorList>
            <person name="Dougan E. K."/>
            <person name="Rhodes N."/>
            <person name="Thang M."/>
            <person name="Chan C."/>
        </authorList>
    </citation>
    <scope>NUCLEOTIDE SEQUENCE</scope>
</reference>
<comment type="caution">
    <text evidence="4">The sequence shown here is derived from an EMBL/GenBank/DDBJ whole genome shotgun (WGS) entry which is preliminary data.</text>
</comment>
<keyword evidence="5" id="KW-1185">Reference proteome</keyword>
<protein>
    <submittedName>
        <fullName evidence="4">NEK1 protein</fullName>
    </submittedName>
</protein>
<dbReference type="InterPro" id="IPR036612">
    <property type="entry name" value="KH_dom_type_1_sf"/>
</dbReference>
<evidence type="ECO:0000256" key="2">
    <source>
        <dbReference type="SAM" id="MobiDB-lite"/>
    </source>
</evidence>
<feature type="region of interest" description="Disordered" evidence="2">
    <location>
        <begin position="175"/>
        <end position="211"/>
    </location>
</feature>
<dbReference type="EMBL" id="CAJNDS010002157">
    <property type="protein sequence ID" value="CAE7355107.1"/>
    <property type="molecule type" value="Genomic_DNA"/>
</dbReference>
<evidence type="ECO:0000313" key="5">
    <source>
        <dbReference type="Proteomes" id="UP000604046"/>
    </source>
</evidence>
<evidence type="ECO:0000256" key="1">
    <source>
        <dbReference type="PROSITE-ProRule" id="PRU00117"/>
    </source>
</evidence>
<dbReference type="SUPFAM" id="SSF54791">
    <property type="entry name" value="Eukaryotic type KH-domain (KH-domain type I)"/>
    <property type="match status" value="1"/>
</dbReference>
<keyword evidence="1" id="KW-0694">RNA-binding</keyword>
<dbReference type="Pfam" id="PF00013">
    <property type="entry name" value="KH_1"/>
    <property type="match status" value="1"/>
</dbReference>
<proteinExistence type="predicted"/>
<sequence length="271" mass="29958">MLKAWVGTAQPNSHFVLKLVVPNSSVGKILGLGGVNLCQIQRITCCRISISRWNKGIHERVVVLMDSRADFLMRGAVAVLECIQDDPNLHEHMNFEYGVELPLGAWLCGKLGPAEPDAVLMPYETARRLPKRPILENLVKAAPKELLIRHGLLGSIKKILKTKTHEQVLAALGEALGGPPEHRRMSRRDAGWAPSEKQRAKHNKGRASTPWPAVTRDSVYMHLDARFPDPLKYSMHLILTDTEGGLPVVCGARNKLGFDGKKVTVDGKPLK</sequence>
<evidence type="ECO:0000313" key="4">
    <source>
        <dbReference type="EMBL" id="CAE7355107.1"/>
    </source>
</evidence>
<dbReference type="PROSITE" id="PS50084">
    <property type="entry name" value="KH_TYPE_1"/>
    <property type="match status" value="1"/>
</dbReference>
<feature type="compositionally biased region" description="Basic and acidic residues" evidence="2">
    <location>
        <begin position="180"/>
        <end position="190"/>
    </location>
</feature>
<accession>A0A812PKY9</accession>
<gene>
    <name evidence="4" type="primary">NEK1</name>
    <name evidence="4" type="ORF">SNAT2548_LOCUS18852</name>
</gene>
<dbReference type="OrthoDB" id="441329at2759"/>
<organism evidence="4 5">
    <name type="scientific">Symbiodinium natans</name>
    <dbReference type="NCBI Taxonomy" id="878477"/>
    <lineage>
        <taxon>Eukaryota</taxon>
        <taxon>Sar</taxon>
        <taxon>Alveolata</taxon>
        <taxon>Dinophyceae</taxon>
        <taxon>Suessiales</taxon>
        <taxon>Symbiodiniaceae</taxon>
        <taxon>Symbiodinium</taxon>
    </lineage>
</organism>
<dbReference type="AlphaFoldDB" id="A0A812PKY9"/>
<name>A0A812PKY9_9DINO</name>
<dbReference type="GO" id="GO:0003723">
    <property type="term" value="F:RNA binding"/>
    <property type="evidence" value="ECO:0007669"/>
    <property type="project" value="UniProtKB-UniRule"/>
</dbReference>
<dbReference type="InterPro" id="IPR004088">
    <property type="entry name" value="KH_dom_type_1"/>
</dbReference>
<feature type="domain" description="K Homology" evidence="3">
    <location>
        <begin position="17"/>
        <end position="64"/>
    </location>
</feature>